<gene>
    <name evidence="10 12" type="primary">purH</name>
    <name evidence="12" type="ORF">A6R73_07915</name>
</gene>
<comment type="similarity">
    <text evidence="3 10">Belongs to the PurH family.</text>
</comment>
<dbReference type="SMART" id="SM00798">
    <property type="entry name" value="AICARFT_IMPCHas"/>
    <property type="match status" value="1"/>
</dbReference>
<keyword evidence="7 10" id="KW-0511">Multifunctional enzyme</keyword>
<dbReference type="PANTHER" id="PTHR11692">
    <property type="entry name" value="BIFUNCTIONAL PURINE BIOSYNTHESIS PROTEIN PURH"/>
    <property type="match status" value="1"/>
</dbReference>
<dbReference type="FunFam" id="3.40.140.20:FF:000001">
    <property type="entry name" value="Bifunctional purine biosynthesis protein PurH"/>
    <property type="match status" value="1"/>
</dbReference>
<accession>A0A199NWP0</accession>
<name>A0A199NWP0_9XANT</name>
<dbReference type="PIRSF" id="PIRSF000414">
    <property type="entry name" value="AICARFT_IMPCHas"/>
    <property type="match status" value="1"/>
</dbReference>
<evidence type="ECO:0000256" key="9">
    <source>
        <dbReference type="ARBA" id="ARBA00050687"/>
    </source>
</evidence>
<evidence type="ECO:0000256" key="10">
    <source>
        <dbReference type="HAMAP-Rule" id="MF_00139"/>
    </source>
</evidence>
<evidence type="ECO:0000256" key="6">
    <source>
        <dbReference type="ARBA" id="ARBA00022801"/>
    </source>
</evidence>
<dbReference type="PANTHER" id="PTHR11692:SF0">
    <property type="entry name" value="BIFUNCTIONAL PURINE BIOSYNTHESIS PROTEIN ATIC"/>
    <property type="match status" value="1"/>
</dbReference>
<dbReference type="InterPro" id="IPR016193">
    <property type="entry name" value="Cytidine_deaminase-like"/>
</dbReference>
<dbReference type="NCBIfam" id="TIGR00355">
    <property type="entry name" value="purH"/>
    <property type="match status" value="1"/>
</dbReference>
<sequence length="528" mass="56031">MPSDFLPVRRALLSVSDKTGLIDLARALAARNVELLSTGGTAKAIREAGLAVKDVAELTGFPEMMDGRVKTLHPLVHGGLLGRAGSDDAVMAEHGIAPIDLLVLNLYPFEAVTAKADCTLAEAVENIDIGGPAMLRSAAKNFARVAVATDPAQYADLLADLEAHDGQLSASKRFALSVAAFNRVAQYDAAISNYLSTVNDPASEVPVRAAFPAQANGTFVKVMDLRYGENPHQQAAFYRDLHPAPGSLATFQQLQGKELSYNNIADSDAAWECVRQFDAPACVIVKHANPCGVAVGAACGDAYELAYATDPTSAFGGILAFNRPLDAATAKVILDRQFVEVLIAPDYDEGALEYAKKKANVRVLRIALAPASRGFVDTKRIGSGLLMQTADDRLVSRDELKVVTRLAPTEAQFADLLFAWKVAKYVKSNAIVYAKDKRTIGVGAGQMSRVYSARIAGIKAADAELVVQSSVMASDAFFPFRDGIDAAAAAGIKAVIQPGGSMRDGEVIGAADEHGIAMVFTGVRHFRH</sequence>
<dbReference type="GO" id="GO:0005829">
    <property type="term" value="C:cytosol"/>
    <property type="evidence" value="ECO:0007669"/>
    <property type="project" value="TreeGrafter"/>
</dbReference>
<dbReference type="Gene3D" id="3.40.140.20">
    <property type="match status" value="2"/>
</dbReference>
<reference evidence="12 13" key="1">
    <citation type="submission" date="2016-04" db="EMBL/GenBank/DDBJ databases">
        <title>Xanthomonas translucens phylogeny.</title>
        <authorList>
            <person name="Langlois P."/>
        </authorList>
    </citation>
    <scope>NUCLEOTIDE SEQUENCE [LARGE SCALE GENOMIC DNA]</scope>
    <source>
        <strain evidence="12 13">B99</strain>
    </source>
</reference>
<keyword evidence="4 10" id="KW-0808">Transferase</keyword>
<dbReference type="Proteomes" id="UP000093858">
    <property type="component" value="Unassembled WGS sequence"/>
</dbReference>
<dbReference type="HAMAP" id="MF_00139">
    <property type="entry name" value="PurH"/>
    <property type="match status" value="1"/>
</dbReference>
<dbReference type="SUPFAM" id="SSF52335">
    <property type="entry name" value="Methylglyoxal synthase-like"/>
    <property type="match status" value="1"/>
</dbReference>
<evidence type="ECO:0000313" key="13">
    <source>
        <dbReference type="Proteomes" id="UP000093858"/>
    </source>
</evidence>
<evidence type="ECO:0000256" key="8">
    <source>
        <dbReference type="ARBA" id="ARBA00050488"/>
    </source>
</evidence>
<dbReference type="CDD" id="cd01421">
    <property type="entry name" value="IMPCH"/>
    <property type="match status" value="1"/>
</dbReference>
<protein>
    <recommendedName>
        <fullName evidence="10">Bifunctional purine biosynthesis protein PurH</fullName>
    </recommendedName>
    <domain>
        <recommendedName>
            <fullName evidence="10">Phosphoribosylaminoimidazolecarboxamide formyltransferase</fullName>
            <ecNumber evidence="10">2.1.2.3</ecNumber>
        </recommendedName>
        <alternativeName>
            <fullName evidence="10">AICAR transformylase</fullName>
        </alternativeName>
    </domain>
    <domain>
        <recommendedName>
            <fullName evidence="10">IMP cyclohydrolase</fullName>
            <ecNumber evidence="10">3.5.4.10</ecNumber>
        </recommendedName>
        <alternativeName>
            <fullName evidence="10">ATIC</fullName>
        </alternativeName>
        <alternativeName>
            <fullName evidence="10">IMP synthase</fullName>
        </alternativeName>
        <alternativeName>
            <fullName evidence="10">Inosinicase</fullName>
        </alternativeName>
    </domain>
</protein>
<dbReference type="InterPro" id="IPR036914">
    <property type="entry name" value="MGS-like_dom_sf"/>
</dbReference>
<proteinExistence type="inferred from homology"/>
<keyword evidence="6 10" id="KW-0378">Hydrolase</keyword>
<comment type="pathway">
    <text evidence="1 10">Purine metabolism; IMP biosynthesis via de novo pathway; IMP from 5-formamido-1-(5-phospho-D-ribosyl)imidazole-4-carboxamide: step 1/1.</text>
</comment>
<dbReference type="GO" id="GO:0006189">
    <property type="term" value="P:'de novo' IMP biosynthetic process"/>
    <property type="evidence" value="ECO:0007669"/>
    <property type="project" value="UniProtKB-UniRule"/>
</dbReference>
<organism evidence="12 13">
    <name type="scientific">Xanthomonas graminis pv. poae</name>
    <dbReference type="NCBI Taxonomy" id="227946"/>
    <lineage>
        <taxon>Bacteria</taxon>
        <taxon>Pseudomonadati</taxon>
        <taxon>Pseudomonadota</taxon>
        <taxon>Gammaproteobacteria</taxon>
        <taxon>Lysobacterales</taxon>
        <taxon>Lysobacteraceae</taxon>
        <taxon>Xanthomonas</taxon>
        <taxon>Xanthomonas translucens group</taxon>
        <taxon>Xanthomonas graminis</taxon>
    </lineage>
</organism>
<dbReference type="AlphaFoldDB" id="A0A199NWP0"/>
<dbReference type="InterPro" id="IPR002695">
    <property type="entry name" value="PurH-like"/>
</dbReference>
<evidence type="ECO:0000256" key="1">
    <source>
        <dbReference type="ARBA" id="ARBA00004844"/>
    </source>
</evidence>
<evidence type="ECO:0000256" key="7">
    <source>
        <dbReference type="ARBA" id="ARBA00023268"/>
    </source>
</evidence>
<dbReference type="EC" id="3.5.4.10" evidence="10"/>
<dbReference type="RefSeq" id="WP_064542828.1">
    <property type="nucleotide sequence ID" value="NZ_LWSU01000292.1"/>
</dbReference>
<evidence type="ECO:0000313" key="12">
    <source>
        <dbReference type="EMBL" id="OAX53151.1"/>
    </source>
</evidence>
<evidence type="ECO:0000259" key="11">
    <source>
        <dbReference type="PROSITE" id="PS51855"/>
    </source>
</evidence>
<dbReference type="Pfam" id="PF02142">
    <property type="entry name" value="MGS"/>
    <property type="match status" value="1"/>
</dbReference>
<dbReference type="Gene3D" id="3.40.50.1380">
    <property type="entry name" value="Methylglyoxal synthase-like domain"/>
    <property type="match status" value="1"/>
</dbReference>
<dbReference type="SUPFAM" id="SSF53927">
    <property type="entry name" value="Cytidine deaminase-like"/>
    <property type="match status" value="1"/>
</dbReference>
<dbReference type="InterPro" id="IPR024051">
    <property type="entry name" value="AICAR_Tfase_dup_dom_sf"/>
</dbReference>
<keyword evidence="5 10" id="KW-0658">Purine biosynthesis</keyword>
<dbReference type="GO" id="GO:0003937">
    <property type="term" value="F:IMP cyclohydrolase activity"/>
    <property type="evidence" value="ECO:0007669"/>
    <property type="project" value="UniProtKB-UniRule"/>
</dbReference>
<evidence type="ECO:0000256" key="4">
    <source>
        <dbReference type="ARBA" id="ARBA00022679"/>
    </source>
</evidence>
<dbReference type="FunFam" id="3.40.50.1380:FF:000001">
    <property type="entry name" value="Bifunctional purine biosynthesis protein PurH"/>
    <property type="match status" value="1"/>
</dbReference>
<comment type="caution">
    <text evidence="12">The sequence shown here is derived from an EMBL/GenBank/DDBJ whole genome shotgun (WGS) entry which is preliminary data.</text>
</comment>
<dbReference type="PROSITE" id="PS51855">
    <property type="entry name" value="MGS"/>
    <property type="match status" value="1"/>
</dbReference>
<dbReference type="GO" id="GO:0004643">
    <property type="term" value="F:phosphoribosylaminoimidazolecarboxamide formyltransferase activity"/>
    <property type="evidence" value="ECO:0007669"/>
    <property type="project" value="UniProtKB-UniRule"/>
</dbReference>
<dbReference type="SMART" id="SM00851">
    <property type="entry name" value="MGS"/>
    <property type="match status" value="1"/>
</dbReference>
<dbReference type="FunFam" id="3.40.140.20:FF:000002">
    <property type="entry name" value="Bifunctional purine biosynthesis protein PurH"/>
    <property type="match status" value="1"/>
</dbReference>
<comment type="pathway">
    <text evidence="2 10">Purine metabolism; IMP biosynthesis via de novo pathway; 5-formamido-1-(5-phospho-D-ribosyl)imidazole-4-carboxamide from 5-amino-1-(5-phospho-D-ribosyl)imidazole-4-carboxamide (10-formyl THF route): step 1/1.</text>
</comment>
<comment type="domain">
    <text evidence="10">The IMP cyclohydrolase activity resides in the N-terminal region.</text>
</comment>
<evidence type="ECO:0000256" key="2">
    <source>
        <dbReference type="ARBA" id="ARBA00004954"/>
    </source>
</evidence>
<dbReference type="EC" id="2.1.2.3" evidence="10"/>
<comment type="catalytic activity">
    <reaction evidence="9 10">
        <text>IMP + H2O = 5-formamido-1-(5-phospho-D-ribosyl)imidazole-4-carboxamide</text>
        <dbReference type="Rhea" id="RHEA:18445"/>
        <dbReference type="ChEBI" id="CHEBI:15377"/>
        <dbReference type="ChEBI" id="CHEBI:58053"/>
        <dbReference type="ChEBI" id="CHEBI:58467"/>
        <dbReference type="EC" id="3.5.4.10"/>
    </reaction>
</comment>
<dbReference type="EMBL" id="LWSU01000292">
    <property type="protein sequence ID" value="OAX53151.1"/>
    <property type="molecule type" value="Genomic_DNA"/>
</dbReference>
<comment type="catalytic activity">
    <reaction evidence="8 10">
        <text>(6R)-10-formyltetrahydrofolate + 5-amino-1-(5-phospho-beta-D-ribosyl)imidazole-4-carboxamide = 5-formamido-1-(5-phospho-D-ribosyl)imidazole-4-carboxamide + (6S)-5,6,7,8-tetrahydrofolate</text>
        <dbReference type="Rhea" id="RHEA:22192"/>
        <dbReference type="ChEBI" id="CHEBI:57453"/>
        <dbReference type="ChEBI" id="CHEBI:58467"/>
        <dbReference type="ChEBI" id="CHEBI:58475"/>
        <dbReference type="ChEBI" id="CHEBI:195366"/>
        <dbReference type="EC" id="2.1.2.3"/>
    </reaction>
</comment>
<evidence type="ECO:0000256" key="5">
    <source>
        <dbReference type="ARBA" id="ARBA00022755"/>
    </source>
</evidence>
<dbReference type="InterPro" id="IPR011607">
    <property type="entry name" value="MGS-like_dom"/>
</dbReference>
<dbReference type="UniPathway" id="UPA00074">
    <property type="reaction ID" value="UER00133"/>
</dbReference>
<evidence type="ECO:0000256" key="3">
    <source>
        <dbReference type="ARBA" id="ARBA00007667"/>
    </source>
</evidence>
<dbReference type="NCBIfam" id="NF002049">
    <property type="entry name" value="PRK00881.1"/>
    <property type="match status" value="1"/>
</dbReference>
<dbReference type="Pfam" id="PF01808">
    <property type="entry name" value="AICARFT_IMPCHas"/>
    <property type="match status" value="1"/>
</dbReference>
<feature type="domain" description="MGS-like" evidence="11">
    <location>
        <begin position="1"/>
        <end position="149"/>
    </location>
</feature>